<dbReference type="EMBL" id="MLAK01000791">
    <property type="protein sequence ID" value="OHT04513.1"/>
    <property type="molecule type" value="Genomic_DNA"/>
</dbReference>
<organism evidence="3 4">
    <name type="scientific">Tritrichomonas foetus</name>
    <dbReference type="NCBI Taxonomy" id="1144522"/>
    <lineage>
        <taxon>Eukaryota</taxon>
        <taxon>Metamonada</taxon>
        <taxon>Parabasalia</taxon>
        <taxon>Tritrichomonadida</taxon>
        <taxon>Tritrichomonadidae</taxon>
        <taxon>Tritrichomonas</taxon>
    </lineage>
</organism>
<dbReference type="RefSeq" id="XP_068357649.1">
    <property type="nucleotide sequence ID" value="XM_068505920.1"/>
</dbReference>
<dbReference type="OrthoDB" id="45365at2759"/>
<dbReference type="Proteomes" id="UP000179807">
    <property type="component" value="Unassembled WGS sequence"/>
</dbReference>
<dbReference type="Gene3D" id="2.120.10.80">
    <property type="entry name" value="Kelch-type beta propeller"/>
    <property type="match status" value="1"/>
</dbReference>
<evidence type="ECO:0000256" key="1">
    <source>
        <dbReference type="SAM" id="Coils"/>
    </source>
</evidence>
<name>A0A1J4JZC6_9EUKA</name>
<feature type="compositionally biased region" description="Polar residues" evidence="2">
    <location>
        <begin position="10"/>
        <end position="31"/>
    </location>
</feature>
<evidence type="ECO:0000313" key="3">
    <source>
        <dbReference type="EMBL" id="OHT04513.1"/>
    </source>
</evidence>
<dbReference type="Pfam" id="PF24681">
    <property type="entry name" value="Kelch_KLHDC2_KLHL20_DRC7"/>
    <property type="match status" value="1"/>
</dbReference>
<feature type="coiled-coil region" evidence="1">
    <location>
        <begin position="564"/>
        <end position="591"/>
    </location>
</feature>
<reference evidence="3" key="1">
    <citation type="submission" date="2016-10" db="EMBL/GenBank/DDBJ databases">
        <authorList>
            <person name="Benchimol M."/>
            <person name="Almeida L.G."/>
            <person name="Vasconcelos A.T."/>
            <person name="Perreira-Neves A."/>
            <person name="Rosa I.A."/>
            <person name="Tasca T."/>
            <person name="Bogo M.R."/>
            <person name="de Souza W."/>
        </authorList>
    </citation>
    <scope>NUCLEOTIDE SEQUENCE [LARGE SCALE GENOMIC DNA]</scope>
    <source>
        <strain evidence="3">K</strain>
    </source>
</reference>
<dbReference type="InterPro" id="IPR015915">
    <property type="entry name" value="Kelch-typ_b-propeller"/>
</dbReference>
<dbReference type="GeneID" id="94840624"/>
<comment type="caution">
    <text evidence="3">The sequence shown here is derived from an EMBL/GenBank/DDBJ whole genome shotgun (WGS) entry which is preliminary data.</text>
</comment>
<keyword evidence="1" id="KW-0175">Coiled coil</keyword>
<sequence length="667" mass="78586">MKQTKKESGGNYSFPPSQTKKQAPPFINQNRCRSKNVSKPRDHILLDNDDEYSESYHNSYISDDDSEENDRKSNLKKTKIQILKLFHINGKLYFISQTNNQIEVYQSSSIHEKFTLLDFSSQKPPFKNGTSIFKLNDTIFLFGGINQDMKIELWKINLNQSMLCSWENVRLIGKINKCLYHHKSVVINDHHRKIVYSFGGFCGTKFSEKLFITLIGPNFCINQEVSFNTVTNEQNLVQFYPLGRYFHSFTKVNKNIYLFGGINSDFSCLNDLWELNYILFGAMRPVWQKIDFLFGPCPRHSHLAYSFNDSLFIVGGIDNENHVLNDIWYFKDNKWKLIGSFEMNENLPFKTNEKNEMLSHIYDYLNTIEYNDSSNKLFGYKGEIYSFEFENKIFEKMKMSSPESINDELYEKLVKKRSHFLDQENYNLPKILKTNSNLCQHNKKMILDSFIDGINNSLQNIQNNYLKFNQNNINKSCFTIYSNELQLKLNHMKNKYETLNRIKELNQKNYSCPIEKSKSITLIPTSYTSLENCLKGKDTNSIKHLNLYYSILQNLKFEENIEIMKNYKTKISEKQAKYSSYNEKISNLIKEISTISQLSLNHDKQVKLYQKRISFLSKMDLDINTLEDERINKISFIQNSITNIKNNFEQITQKKKKIEEYNNLLLT</sequence>
<gene>
    <name evidence="3" type="ORF">TRFO_28027</name>
</gene>
<keyword evidence="4" id="KW-1185">Reference proteome</keyword>
<accession>A0A1J4JZC6</accession>
<dbReference type="VEuPathDB" id="TrichDB:TRFO_28027"/>
<feature type="region of interest" description="Disordered" evidence="2">
    <location>
        <begin position="1"/>
        <end position="43"/>
    </location>
</feature>
<evidence type="ECO:0008006" key="5">
    <source>
        <dbReference type="Google" id="ProtNLM"/>
    </source>
</evidence>
<evidence type="ECO:0000313" key="4">
    <source>
        <dbReference type="Proteomes" id="UP000179807"/>
    </source>
</evidence>
<proteinExistence type="predicted"/>
<protein>
    <recommendedName>
        <fullName evidence="5">Kelch motif family protein</fullName>
    </recommendedName>
</protein>
<dbReference type="AlphaFoldDB" id="A0A1J4JZC6"/>
<evidence type="ECO:0000256" key="2">
    <source>
        <dbReference type="SAM" id="MobiDB-lite"/>
    </source>
</evidence>
<dbReference type="PANTHER" id="PTHR23244:SF496">
    <property type="entry name" value="KELCH MOTIF FAMILY PROTEIN"/>
    <property type="match status" value="1"/>
</dbReference>
<dbReference type="PANTHER" id="PTHR23244">
    <property type="entry name" value="KELCH REPEAT DOMAIN"/>
    <property type="match status" value="1"/>
</dbReference>
<dbReference type="SUPFAM" id="SSF117281">
    <property type="entry name" value="Kelch motif"/>
    <property type="match status" value="1"/>
</dbReference>